<dbReference type="PANTHER" id="PTHR11785">
    <property type="entry name" value="AMINO ACID TRANSPORTER"/>
    <property type="match status" value="1"/>
</dbReference>
<dbReference type="EMBL" id="AP021874">
    <property type="protein sequence ID" value="BBO71342.1"/>
    <property type="molecule type" value="Genomic_DNA"/>
</dbReference>
<proteinExistence type="predicted"/>
<evidence type="ECO:0000313" key="6">
    <source>
        <dbReference type="EMBL" id="BBO71342.1"/>
    </source>
</evidence>
<dbReference type="OrthoDB" id="9806937at2"/>
<reference evidence="6 7" key="1">
    <citation type="submission" date="2019-11" db="EMBL/GenBank/DDBJ databases">
        <title>Comparative genomics of hydrocarbon-degrading Desulfosarcina strains.</title>
        <authorList>
            <person name="Watanabe M."/>
            <person name="Kojima H."/>
            <person name="Fukui M."/>
        </authorList>
    </citation>
    <scope>NUCLEOTIDE SEQUENCE [LARGE SCALE GENOMIC DNA]</scope>
    <source>
        <strain evidence="6 7">PL12</strain>
    </source>
</reference>
<accession>A0A5K7YNJ3</accession>
<feature type="transmembrane region" description="Helical" evidence="5">
    <location>
        <begin position="124"/>
        <end position="143"/>
    </location>
</feature>
<evidence type="ECO:0000313" key="7">
    <source>
        <dbReference type="Proteomes" id="UP000427906"/>
    </source>
</evidence>
<evidence type="ECO:0000256" key="4">
    <source>
        <dbReference type="ARBA" id="ARBA00023136"/>
    </source>
</evidence>
<feature type="transmembrane region" description="Helical" evidence="5">
    <location>
        <begin position="272"/>
        <end position="297"/>
    </location>
</feature>
<feature type="transmembrane region" description="Helical" evidence="5">
    <location>
        <begin position="416"/>
        <end position="434"/>
    </location>
</feature>
<feature type="transmembrane region" description="Helical" evidence="5">
    <location>
        <begin position="328"/>
        <end position="349"/>
    </location>
</feature>
<keyword evidence="4 5" id="KW-0472">Membrane</keyword>
<protein>
    <submittedName>
        <fullName evidence="6">Amino acid permease</fullName>
    </submittedName>
</protein>
<feature type="transmembrane region" description="Helical" evidence="5">
    <location>
        <begin position="229"/>
        <end position="252"/>
    </location>
</feature>
<evidence type="ECO:0000256" key="1">
    <source>
        <dbReference type="ARBA" id="ARBA00004141"/>
    </source>
</evidence>
<dbReference type="GO" id="GO:0016020">
    <property type="term" value="C:membrane"/>
    <property type="evidence" value="ECO:0007669"/>
    <property type="project" value="UniProtKB-SubCell"/>
</dbReference>
<dbReference type="KEGG" id="dalk:DSCA_52720"/>
<feature type="transmembrane region" description="Helical" evidence="5">
    <location>
        <begin position="393"/>
        <end position="410"/>
    </location>
</feature>
<evidence type="ECO:0000256" key="3">
    <source>
        <dbReference type="ARBA" id="ARBA00022989"/>
    </source>
</evidence>
<dbReference type="InterPro" id="IPR050598">
    <property type="entry name" value="AminoAcid_Transporter"/>
</dbReference>
<dbReference type="InterPro" id="IPR002293">
    <property type="entry name" value="AA/rel_permease1"/>
</dbReference>
<feature type="transmembrane region" description="Helical" evidence="5">
    <location>
        <begin position="361"/>
        <end position="381"/>
    </location>
</feature>
<sequence>METLQKKYGFWTATAMVVGIVIGSGVFFKADDVLAASGGSLPTALLAWLIGGAIMVVTAFVFAQIAVRIEKVNGVVDYFESAYGEKAGYLVAWFMTMVYYPTLVSVLAWVSANYTIGLLGMERGVWLLAAIYLAIFFLLNGLSPVLAGKWQVSATLIKLIPLALVAVVGTAGGLVSGQTLDSFANSAHTVAGGGLAVATLATAFAYEGWIIATAINAELRDARRTLPRALVVGTVAVAVIYMLYYLGISGVLSNAQVLDAGDDAPVRVMSIIFGRLGGTLLTVFVIISCLGTLNGLIMGCARGMFSIASRGSGPRPEIFKAVNPKTNATVNSAILGFCLSALWMIVWYGNFQGWWGKFMDISELPIAFLYVIYVALYVWVMKEYRDLGPLSRFLAPLSAGAGSVYIIWGAVQKDMFIHFLVLTAVIMLSGLPFMPRRQRSRRCRQDPGHPHIRRA</sequence>
<feature type="transmembrane region" description="Helical" evidence="5">
    <location>
        <begin position="9"/>
        <end position="28"/>
    </location>
</feature>
<dbReference type="PIRSF" id="PIRSF006060">
    <property type="entry name" value="AA_transporter"/>
    <property type="match status" value="1"/>
</dbReference>
<dbReference type="RefSeq" id="WP_155319198.1">
    <property type="nucleotide sequence ID" value="NZ_AP021874.1"/>
</dbReference>
<feature type="transmembrane region" description="Helical" evidence="5">
    <location>
        <begin position="155"/>
        <end position="175"/>
    </location>
</feature>
<comment type="subcellular location">
    <subcellularLocation>
        <location evidence="1">Membrane</location>
        <topology evidence="1">Multi-pass membrane protein</topology>
    </subcellularLocation>
</comment>
<gene>
    <name evidence="6" type="ORF">DSCA_52720</name>
</gene>
<keyword evidence="2 5" id="KW-0812">Transmembrane</keyword>
<dbReference type="Proteomes" id="UP000427906">
    <property type="component" value="Chromosome"/>
</dbReference>
<feature type="transmembrane region" description="Helical" evidence="5">
    <location>
        <begin position="195"/>
        <end position="217"/>
    </location>
</feature>
<name>A0A5K7YNJ3_9BACT</name>
<feature type="transmembrane region" description="Helical" evidence="5">
    <location>
        <begin position="48"/>
        <end position="67"/>
    </location>
</feature>
<feature type="transmembrane region" description="Helical" evidence="5">
    <location>
        <begin position="88"/>
        <end position="112"/>
    </location>
</feature>
<dbReference type="Gene3D" id="1.20.1740.10">
    <property type="entry name" value="Amino acid/polyamine transporter I"/>
    <property type="match status" value="1"/>
</dbReference>
<organism evidence="6 7">
    <name type="scientific">Desulfosarcina alkanivorans</name>
    <dbReference type="NCBI Taxonomy" id="571177"/>
    <lineage>
        <taxon>Bacteria</taxon>
        <taxon>Pseudomonadati</taxon>
        <taxon>Thermodesulfobacteriota</taxon>
        <taxon>Desulfobacteria</taxon>
        <taxon>Desulfobacterales</taxon>
        <taxon>Desulfosarcinaceae</taxon>
        <taxon>Desulfosarcina</taxon>
    </lineage>
</organism>
<dbReference type="AlphaFoldDB" id="A0A5K7YNJ3"/>
<dbReference type="Pfam" id="PF13520">
    <property type="entry name" value="AA_permease_2"/>
    <property type="match status" value="1"/>
</dbReference>
<evidence type="ECO:0000256" key="5">
    <source>
        <dbReference type="SAM" id="Phobius"/>
    </source>
</evidence>
<keyword evidence="7" id="KW-1185">Reference proteome</keyword>
<dbReference type="PANTHER" id="PTHR11785:SF512">
    <property type="entry name" value="SOBREMESA, ISOFORM B"/>
    <property type="match status" value="1"/>
</dbReference>
<keyword evidence="3 5" id="KW-1133">Transmembrane helix</keyword>
<dbReference type="GO" id="GO:0015179">
    <property type="term" value="F:L-amino acid transmembrane transporter activity"/>
    <property type="evidence" value="ECO:0007669"/>
    <property type="project" value="TreeGrafter"/>
</dbReference>
<evidence type="ECO:0000256" key="2">
    <source>
        <dbReference type="ARBA" id="ARBA00022692"/>
    </source>
</evidence>